<dbReference type="GO" id="GO:0006979">
    <property type="term" value="P:response to oxidative stress"/>
    <property type="evidence" value="ECO:0007669"/>
    <property type="project" value="InterPro"/>
</dbReference>
<dbReference type="EMBL" id="KL198074">
    <property type="protein sequence ID" value="KDQ09782.1"/>
    <property type="molecule type" value="Genomic_DNA"/>
</dbReference>
<dbReference type="GO" id="GO:0016705">
    <property type="term" value="F:oxidoreductase activity, acting on paired donors, with incorporation or reduction of molecular oxygen"/>
    <property type="evidence" value="ECO:0007669"/>
    <property type="project" value="InterPro"/>
</dbReference>
<dbReference type="CDD" id="cd09817">
    <property type="entry name" value="linoleate_diol_synthase_like"/>
    <property type="match status" value="1"/>
</dbReference>
<accession>A0A067MD41</accession>
<reference evidence="9" key="1">
    <citation type="journal article" date="2014" name="Proc. Natl. Acad. Sci. U.S.A.">
        <title>Extensive sampling of basidiomycete genomes demonstrates inadequacy of the white-rot/brown-rot paradigm for wood decay fungi.</title>
        <authorList>
            <person name="Riley R."/>
            <person name="Salamov A.A."/>
            <person name="Brown D.W."/>
            <person name="Nagy L.G."/>
            <person name="Floudas D."/>
            <person name="Held B.W."/>
            <person name="Levasseur A."/>
            <person name="Lombard V."/>
            <person name="Morin E."/>
            <person name="Otillar R."/>
            <person name="Lindquist E.A."/>
            <person name="Sun H."/>
            <person name="LaButti K.M."/>
            <person name="Schmutz J."/>
            <person name="Jabbour D."/>
            <person name="Luo H."/>
            <person name="Baker S.E."/>
            <person name="Pisabarro A.G."/>
            <person name="Walton J.D."/>
            <person name="Blanchette R.A."/>
            <person name="Henrissat B."/>
            <person name="Martin F."/>
            <person name="Cullen D."/>
            <person name="Hibbett D.S."/>
            <person name="Grigoriev I.V."/>
        </authorList>
    </citation>
    <scope>NUCLEOTIDE SEQUENCE [LARGE SCALE GENOMIC DNA]</scope>
    <source>
        <strain evidence="9">FD-172 SS1</strain>
    </source>
</reference>
<dbReference type="STRING" id="930990.A0A067MD41"/>
<dbReference type="GO" id="GO:0004497">
    <property type="term" value="F:monooxygenase activity"/>
    <property type="evidence" value="ECO:0007669"/>
    <property type="project" value="InterPro"/>
</dbReference>
<dbReference type="InterPro" id="IPR037120">
    <property type="entry name" value="Haem_peroxidase_sf_animal"/>
</dbReference>
<dbReference type="HOGENOM" id="CLU_002329_0_0_1"/>
<proteinExistence type="predicted"/>
<keyword evidence="2 6" id="KW-0479">Metal-binding</keyword>
<dbReference type="GO" id="GO:0006631">
    <property type="term" value="P:fatty acid metabolic process"/>
    <property type="evidence" value="ECO:0007669"/>
    <property type="project" value="UniProtKB-ARBA"/>
</dbReference>
<feature type="region of interest" description="Disordered" evidence="7">
    <location>
        <begin position="20"/>
        <end position="47"/>
    </location>
</feature>
<keyword evidence="1 6" id="KW-0349">Heme</keyword>
<sequence>MSVFNATLSAAAQVSDLVRRSTSPLPTAPDGLTDSEAAPPSQKPHASSVDFIEALRSQIQRGIPLKLDSRTVSGITDALQHMNTIGLDDRKMALETLLTFMSRLPRSSILSQKIQNAVVSFLYYDLPHPPSTYLGAKYRFRAADGAGNNPLFPDLGRAGTPYSRSVQPKHPVPVSSMPDAGLLYDVLLRRDKFVPHPAGISSLMFSFAVIVIHSIFDTSYEDPAINNTTSYLDLSPLYGNDQAAQDGVRLKDGRGRLYEDVFAENRLMLMPPAVSALLVVFCRNHNFIAERLLQVNEHGTYTWPAPGDKQQMLKQDDEIFNIARLVNCGFFMSIILGDYIGAILGLTREGNSWSLDPCESFRTASHELVPRGEGDVVSVEFNLLYRWHATLSQADEKWMEDLFAEIFGHRNWDTITASEFTTALYKNLIGEGRDPRKWTFNGFVRQSNGRFADDDLAKVLHDATQNVAGAFKARGTPAVMRIMEMLGVEAGRKWGVCTLNEFRKFIGLKPYSSFSEWNPDQEIASAAERLYQHINNLELYVGMQAEETKPVVEGAGLCPGYTISRAILGDAIALTRGDRYLATDFTPFNLTAWGFQDCVRDGNEENGSFGGMMSKVLFRTLPDYYPDNSVFAHFPFMTPAQMEIHLAKLGLAKQYDFERPAKRGRAWTVVAYSTLQAVLSDPTTYESTYNRNMRLISNGPGFCSIYATKFSRQNQAQAPLVLSNALYPSGALEQYATFFREKSEDLILEKSFNLVGRGTKSVDIVRDVINIVPVYWVARQVAGIPIKTRASPFGIYTPQEIYHMAATLYSFVFLSINPEDGWSLQHKAHHFGGILRGYIKENIERLASRTISVKGLRHSVTNWIEGKEDQTNGFLQRVADTGRDIEQLSDDVLGLLIICIANYACAMTHIVNFYLDDERTLEREAIISLCRQRSDATSDGVLAGFAREALRFDPQAPWILRQATTDSTIEQGATPSLNIRKGDFLFLNVKQAYMDSHAFPNPTVVDPNRRSSAYAAIEDEVQRFIAPLWDMTMPQMMRSVFSLKNVRRAPGRSGELNRFTQSVHGVEQRLYLDYNGLVSPWPSSMIIQYDF</sequence>
<dbReference type="GO" id="GO:0004601">
    <property type="term" value="F:peroxidase activity"/>
    <property type="evidence" value="ECO:0007669"/>
    <property type="project" value="InterPro"/>
</dbReference>
<dbReference type="SUPFAM" id="SSF48264">
    <property type="entry name" value="Cytochrome P450"/>
    <property type="match status" value="1"/>
</dbReference>
<dbReference type="SUPFAM" id="SSF48113">
    <property type="entry name" value="Heme-dependent peroxidases"/>
    <property type="match status" value="1"/>
</dbReference>
<dbReference type="PANTHER" id="PTHR11903">
    <property type="entry name" value="PROSTAGLANDIN G/H SYNTHASE"/>
    <property type="match status" value="1"/>
</dbReference>
<keyword evidence="9" id="KW-1185">Reference proteome</keyword>
<evidence type="ECO:0000256" key="3">
    <source>
        <dbReference type="ARBA" id="ARBA00022964"/>
    </source>
</evidence>
<feature type="binding site" description="axial binding residue" evidence="6">
    <location>
        <position position="388"/>
    </location>
    <ligand>
        <name>heme b</name>
        <dbReference type="ChEBI" id="CHEBI:60344"/>
    </ligand>
    <ligandPart>
        <name>Fe</name>
        <dbReference type="ChEBI" id="CHEBI:18248"/>
    </ligandPart>
</feature>
<protein>
    <recommendedName>
        <fullName evidence="10">Heme peroxidase</fullName>
    </recommendedName>
</protein>
<dbReference type="InterPro" id="IPR034812">
    <property type="entry name" value="Ppo-like_N"/>
</dbReference>
<dbReference type="Gene3D" id="1.10.640.10">
    <property type="entry name" value="Haem peroxidase domain superfamily, animal type"/>
    <property type="match status" value="1"/>
</dbReference>
<dbReference type="Proteomes" id="UP000027195">
    <property type="component" value="Unassembled WGS sequence"/>
</dbReference>
<evidence type="ECO:0000256" key="6">
    <source>
        <dbReference type="PIRSR" id="PIRSR619791-2"/>
    </source>
</evidence>
<dbReference type="GO" id="GO:0020037">
    <property type="term" value="F:heme binding"/>
    <property type="evidence" value="ECO:0007669"/>
    <property type="project" value="InterPro"/>
</dbReference>
<evidence type="ECO:0008006" key="10">
    <source>
        <dbReference type="Google" id="ProtNLM"/>
    </source>
</evidence>
<dbReference type="InterPro" id="IPR036396">
    <property type="entry name" value="Cyt_P450_sf"/>
</dbReference>
<dbReference type="Gene3D" id="1.10.630.10">
    <property type="entry name" value="Cytochrome P450"/>
    <property type="match status" value="1"/>
</dbReference>
<dbReference type="InterPro" id="IPR010255">
    <property type="entry name" value="Haem_peroxidase_sf"/>
</dbReference>
<evidence type="ECO:0000256" key="4">
    <source>
        <dbReference type="ARBA" id="ARBA00023002"/>
    </source>
</evidence>
<dbReference type="OrthoDB" id="823504at2759"/>
<dbReference type="AlphaFoldDB" id="A0A067MD41"/>
<keyword evidence="5 6" id="KW-0408">Iron</keyword>
<evidence type="ECO:0000313" key="8">
    <source>
        <dbReference type="EMBL" id="KDQ09782.1"/>
    </source>
</evidence>
<dbReference type="InterPro" id="IPR050783">
    <property type="entry name" value="Oxylipin_biosynth_metab"/>
</dbReference>
<keyword evidence="4" id="KW-0560">Oxidoreductase</keyword>
<organism evidence="8 9">
    <name type="scientific">Botryobasidium botryosum (strain FD-172 SS1)</name>
    <dbReference type="NCBI Taxonomy" id="930990"/>
    <lineage>
        <taxon>Eukaryota</taxon>
        <taxon>Fungi</taxon>
        <taxon>Dikarya</taxon>
        <taxon>Basidiomycota</taxon>
        <taxon>Agaricomycotina</taxon>
        <taxon>Agaricomycetes</taxon>
        <taxon>Cantharellales</taxon>
        <taxon>Botryobasidiaceae</taxon>
        <taxon>Botryobasidium</taxon>
    </lineage>
</organism>
<evidence type="ECO:0000256" key="7">
    <source>
        <dbReference type="SAM" id="MobiDB-lite"/>
    </source>
</evidence>
<evidence type="ECO:0000256" key="2">
    <source>
        <dbReference type="ARBA" id="ARBA00022723"/>
    </source>
</evidence>
<dbReference type="PROSITE" id="PS50292">
    <property type="entry name" value="PEROXIDASE_3"/>
    <property type="match status" value="1"/>
</dbReference>
<keyword evidence="3" id="KW-0223">Dioxygenase</keyword>
<evidence type="ECO:0000256" key="1">
    <source>
        <dbReference type="ARBA" id="ARBA00022617"/>
    </source>
</evidence>
<name>A0A067MD41_BOTB1</name>
<dbReference type="GO" id="GO:0005506">
    <property type="term" value="F:iron ion binding"/>
    <property type="evidence" value="ECO:0007669"/>
    <property type="project" value="InterPro"/>
</dbReference>
<evidence type="ECO:0000313" key="9">
    <source>
        <dbReference type="Proteomes" id="UP000027195"/>
    </source>
</evidence>
<dbReference type="InParanoid" id="A0A067MD41"/>
<gene>
    <name evidence="8" type="ORF">BOTBODRAFT_507785</name>
</gene>
<dbReference type="GO" id="GO:0051213">
    <property type="term" value="F:dioxygenase activity"/>
    <property type="evidence" value="ECO:0007669"/>
    <property type="project" value="UniProtKB-KW"/>
</dbReference>
<dbReference type="PANTHER" id="PTHR11903:SF37">
    <property type="entry name" value="PSI-PRODUCING OXYGENASE A"/>
    <property type="match status" value="1"/>
</dbReference>
<evidence type="ECO:0000256" key="5">
    <source>
        <dbReference type="ARBA" id="ARBA00023004"/>
    </source>
</evidence>
<dbReference type="Pfam" id="PF03098">
    <property type="entry name" value="An_peroxidase"/>
    <property type="match status" value="1"/>
</dbReference>
<dbReference type="InterPro" id="IPR019791">
    <property type="entry name" value="Haem_peroxidase_animal"/>
</dbReference>